<evidence type="ECO:0000313" key="10">
    <source>
        <dbReference type="EMBL" id="CAD0100397.1"/>
    </source>
</evidence>
<keyword evidence="7" id="KW-0539">Nucleus</keyword>
<dbReference type="GO" id="GO:0000981">
    <property type="term" value="F:DNA-binding transcription factor activity, RNA polymerase II-specific"/>
    <property type="evidence" value="ECO:0007669"/>
    <property type="project" value="InterPro"/>
</dbReference>
<dbReference type="InterPro" id="IPR050797">
    <property type="entry name" value="Carb_Metab_Trans_Reg"/>
</dbReference>
<evidence type="ECO:0000256" key="3">
    <source>
        <dbReference type="ARBA" id="ARBA00022833"/>
    </source>
</evidence>
<dbReference type="PROSITE" id="PS50048">
    <property type="entry name" value="ZN2_CY6_FUNGAL_2"/>
    <property type="match status" value="1"/>
</dbReference>
<dbReference type="InterPro" id="IPR036864">
    <property type="entry name" value="Zn2-C6_fun-type_DNA-bd_sf"/>
</dbReference>
<evidence type="ECO:0000256" key="8">
    <source>
        <dbReference type="SAM" id="MobiDB-lite"/>
    </source>
</evidence>
<keyword evidence="11" id="KW-1185">Reference proteome</keyword>
<dbReference type="CDD" id="cd12148">
    <property type="entry name" value="fungal_TF_MHR"/>
    <property type="match status" value="1"/>
</dbReference>
<dbReference type="PANTHER" id="PTHR31668:SF18">
    <property type="entry name" value="MALTOSE FERMENTATION REGULATORY PROTEIN MAL13-RELATED"/>
    <property type="match status" value="1"/>
</dbReference>
<dbReference type="SMART" id="SM00066">
    <property type="entry name" value="GAL4"/>
    <property type="match status" value="1"/>
</dbReference>
<comment type="subcellular location">
    <subcellularLocation>
        <location evidence="1">Nucleus</location>
    </subcellularLocation>
</comment>
<keyword evidence="6" id="KW-0804">Transcription</keyword>
<feature type="domain" description="Zn(2)-C6 fungal-type" evidence="9">
    <location>
        <begin position="6"/>
        <end position="35"/>
    </location>
</feature>
<gene>
    <name evidence="10" type="ORF">AWRI4233_LOCUS9222</name>
</gene>
<keyword evidence="3" id="KW-0862">Zinc</keyword>
<name>A0A9N8PM57_9PEZI</name>
<evidence type="ECO:0000256" key="1">
    <source>
        <dbReference type="ARBA" id="ARBA00004123"/>
    </source>
</evidence>
<keyword evidence="2" id="KW-0479">Metal-binding</keyword>
<dbReference type="CDD" id="cd00067">
    <property type="entry name" value="GAL4"/>
    <property type="match status" value="1"/>
</dbReference>
<dbReference type="EMBL" id="CAIJEO010000011">
    <property type="protein sequence ID" value="CAD0100397.1"/>
    <property type="molecule type" value="Genomic_DNA"/>
</dbReference>
<dbReference type="GO" id="GO:0008270">
    <property type="term" value="F:zinc ion binding"/>
    <property type="evidence" value="ECO:0007669"/>
    <property type="project" value="InterPro"/>
</dbReference>
<dbReference type="GO" id="GO:0005634">
    <property type="term" value="C:nucleus"/>
    <property type="evidence" value="ECO:0007669"/>
    <property type="project" value="UniProtKB-SubCell"/>
</dbReference>
<comment type="caution">
    <text evidence="10">The sequence shown here is derived from an EMBL/GenBank/DDBJ whole genome shotgun (WGS) entry which is preliminary data.</text>
</comment>
<feature type="compositionally biased region" description="Basic and acidic residues" evidence="8">
    <location>
        <begin position="76"/>
        <end position="86"/>
    </location>
</feature>
<keyword evidence="5" id="KW-0238">DNA-binding</keyword>
<organism evidence="10 11">
    <name type="scientific">Aureobasidium mustum</name>
    <dbReference type="NCBI Taxonomy" id="2773714"/>
    <lineage>
        <taxon>Eukaryota</taxon>
        <taxon>Fungi</taxon>
        <taxon>Dikarya</taxon>
        <taxon>Ascomycota</taxon>
        <taxon>Pezizomycotina</taxon>
        <taxon>Dothideomycetes</taxon>
        <taxon>Dothideomycetidae</taxon>
        <taxon>Dothideales</taxon>
        <taxon>Saccotheciaceae</taxon>
        <taxon>Aureobasidium</taxon>
    </lineage>
</organism>
<reference evidence="10" key="1">
    <citation type="submission" date="2020-06" db="EMBL/GenBank/DDBJ databases">
        <authorList>
            <person name="Onetto C."/>
        </authorList>
    </citation>
    <scope>NUCLEOTIDE SEQUENCE</scope>
</reference>
<dbReference type="PROSITE" id="PS00463">
    <property type="entry name" value="ZN2_CY6_FUNGAL_1"/>
    <property type="match status" value="1"/>
</dbReference>
<dbReference type="InterPro" id="IPR001138">
    <property type="entry name" value="Zn2Cys6_DnaBD"/>
</dbReference>
<evidence type="ECO:0000313" key="11">
    <source>
        <dbReference type="Proteomes" id="UP000714618"/>
    </source>
</evidence>
<dbReference type="GO" id="GO:0003677">
    <property type="term" value="F:DNA binding"/>
    <property type="evidence" value="ECO:0007669"/>
    <property type="project" value="UniProtKB-KW"/>
</dbReference>
<evidence type="ECO:0000259" key="9">
    <source>
        <dbReference type="PROSITE" id="PS50048"/>
    </source>
</evidence>
<dbReference type="OrthoDB" id="4132249at2759"/>
<sequence length="561" mass="62687">MDRRRVCDACSVRRVKCDGQAPCAACLRSSIECTRLRQRVKSGPKGVRKKTLDRLKTVRRQGDGNANPLSSNVSEARNHEPRHDELGLAPATSDNSSYTVEGLFSPELNIDFANLTNDDQLPSLEVPQISTWPFRISPDLLIPYLDIYYYKLFPVWPIVDKDMLTARLHAAEPDASAYMLASSVCAATMVQLQLSVFGPSGDMLDPSVMLSEIEDLRRTYDYRESPSIGFLATSFFMHVAYTNLGRLTTSTLFLREAVTLAYILDLHRPSHYEEVTPVERQSHLRMFWILFITERAHATQHDIPCVMTVDADMPELDVASQPAVLAPLIMLCRMFRSFCEGSSSSLTTDSLTSFNNQLLRIPTMTGDHNELQKADLSVTQQWLRLMFWKLAINKVVMTSDSTEDIRSIFFPISLAKDLLSNVSTMSIDTLEAHGPGMELKLFEVTNSVADIITLNHAQIQHSSLQLGPQDILVHLTSIIGRFRGGNKTLLPLLQSRLSSIGLGSAILPRITDVTYDSPDTNRDKGSVESNEAIMAEQSLCDGHTSDIYGPEVAYEMNSTEW</sequence>
<protein>
    <recommendedName>
        <fullName evidence="9">Zn(2)-C6 fungal-type domain-containing protein</fullName>
    </recommendedName>
</protein>
<dbReference type="Gene3D" id="4.10.240.10">
    <property type="entry name" value="Zn(2)-C6 fungal-type DNA-binding domain"/>
    <property type="match status" value="1"/>
</dbReference>
<proteinExistence type="predicted"/>
<evidence type="ECO:0000256" key="2">
    <source>
        <dbReference type="ARBA" id="ARBA00022723"/>
    </source>
</evidence>
<evidence type="ECO:0000256" key="5">
    <source>
        <dbReference type="ARBA" id="ARBA00023125"/>
    </source>
</evidence>
<dbReference type="AlphaFoldDB" id="A0A9N8PM57"/>
<feature type="region of interest" description="Disordered" evidence="8">
    <location>
        <begin position="59"/>
        <end position="94"/>
    </location>
</feature>
<evidence type="ECO:0000256" key="7">
    <source>
        <dbReference type="ARBA" id="ARBA00023242"/>
    </source>
</evidence>
<dbReference type="Proteomes" id="UP000714618">
    <property type="component" value="Unassembled WGS sequence"/>
</dbReference>
<accession>A0A9N8PM57</accession>
<keyword evidence="4" id="KW-0805">Transcription regulation</keyword>
<evidence type="ECO:0000256" key="6">
    <source>
        <dbReference type="ARBA" id="ARBA00023163"/>
    </source>
</evidence>
<dbReference type="SUPFAM" id="SSF57701">
    <property type="entry name" value="Zn2/Cys6 DNA-binding domain"/>
    <property type="match status" value="1"/>
</dbReference>
<dbReference type="Pfam" id="PF00172">
    <property type="entry name" value="Zn_clus"/>
    <property type="match status" value="1"/>
</dbReference>
<dbReference type="PANTHER" id="PTHR31668">
    <property type="entry name" value="GLUCOSE TRANSPORT TRANSCRIPTION REGULATOR RGT1-RELATED-RELATED"/>
    <property type="match status" value="1"/>
</dbReference>
<evidence type="ECO:0000256" key="4">
    <source>
        <dbReference type="ARBA" id="ARBA00023015"/>
    </source>
</evidence>